<gene>
    <name evidence="2" type="ORF">PPROV_000503700</name>
</gene>
<dbReference type="AlphaFoldDB" id="A0A830HKF3"/>
<evidence type="ECO:0000256" key="1">
    <source>
        <dbReference type="SAM" id="MobiDB-lite"/>
    </source>
</evidence>
<proteinExistence type="predicted"/>
<evidence type="ECO:0000313" key="3">
    <source>
        <dbReference type="Proteomes" id="UP000660262"/>
    </source>
</evidence>
<reference evidence="2" key="1">
    <citation type="submission" date="2020-10" db="EMBL/GenBank/DDBJ databases">
        <title>Unveiling of a novel bifunctional photoreceptor, Dualchrome1, isolated from a cosmopolitan green alga.</title>
        <authorList>
            <person name="Suzuki S."/>
            <person name="Kawachi M."/>
        </authorList>
    </citation>
    <scope>NUCLEOTIDE SEQUENCE</scope>
    <source>
        <strain evidence="2">NIES 2893</strain>
    </source>
</reference>
<name>A0A830HKF3_9CHLO</name>
<accession>A0A830HKF3</accession>
<dbReference type="InterPro" id="IPR011009">
    <property type="entry name" value="Kinase-like_dom_sf"/>
</dbReference>
<evidence type="ECO:0008006" key="4">
    <source>
        <dbReference type="Google" id="ProtNLM"/>
    </source>
</evidence>
<sequence>MGACVSSDAGAAAPPEERSAAAPRPSGGAAASKAPASQGAAKDPKRNVRALYDFGEMLGKGGFAEVRLATEKATGKQVAMIAQERIKALMGNVAQGYERSKSIVENPDDMSKARAAADHYVEFSKAAQQE</sequence>
<dbReference type="Gene3D" id="3.30.200.20">
    <property type="entry name" value="Phosphorylase Kinase, domain 1"/>
    <property type="match status" value="1"/>
</dbReference>
<feature type="region of interest" description="Disordered" evidence="1">
    <location>
        <begin position="1"/>
        <end position="46"/>
    </location>
</feature>
<dbReference type="Proteomes" id="UP000660262">
    <property type="component" value="Unassembled WGS sequence"/>
</dbReference>
<protein>
    <recommendedName>
        <fullName evidence="4">Protein kinase domain-containing protein</fullName>
    </recommendedName>
</protein>
<evidence type="ECO:0000313" key="2">
    <source>
        <dbReference type="EMBL" id="GHP06290.1"/>
    </source>
</evidence>
<comment type="caution">
    <text evidence="2">The sequence shown here is derived from an EMBL/GenBank/DDBJ whole genome shotgun (WGS) entry which is preliminary data.</text>
</comment>
<feature type="compositionally biased region" description="Low complexity" evidence="1">
    <location>
        <begin position="20"/>
        <end position="41"/>
    </location>
</feature>
<keyword evidence="3" id="KW-1185">Reference proteome</keyword>
<organism evidence="2 3">
    <name type="scientific">Pycnococcus provasolii</name>
    <dbReference type="NCBI Taxonomy" id="41880"/>
    <lineage>
        <taxon>Eukaryota</taxon>
        <taxon>Viridiplantae</taxon>
        <taxon>Chlorophyta</taxon>
        <taxon>Pseudoscourfieldiophyceae</taxon>
        <taxon>Pseudoscourfieldiales</taxon>
        <taxon>Pycnococcaceae</taxon>
        <taxon>Pycnococcus</taxon>
    </lineage>
</organism>
<dbReference type="SUPFAM" id="SSF56112">
    <property type="entry name" value="Protein kinase-like (PK-like)"/>
    <property type="match status" value="1"/>
</dbReference>
<dbReference type="EMBL" id="BNJQ01000012">
    <property type="protein sequence ID" value="GHP06290.1"/>
    <property type="molecule type" value="Genomic_DNA"/>
</dbReference>